<reference evidence="1" key="1">
    <citation type="journal article" date="2019" name="bioRxiv">
        <title>The Genome of the Zebra Mussel, Dreissena polymorpha: A Resource for Invasive Species Research.</title>
        <authorList>
            <person name="McCartney M.A."/>
            <person name="Auch B."/>
            <person name="Kono T."/>
            <person name="Mallez S."/>
            <person name="Zhang Y."/>
            <person name="Obille A."/>
            <person name="Becker A."/>
            <person name="Abrahante J.E."/>
            <person name="Garbe J."/>
            <person name="Badalamenti J.P."/>
            <person name="Herman A."/>
            <person name="Mangelson H."/>
            <person name="Liachko I."/>
            <person name="Sullivan S."/>
            <person name="Sone E.D."/>
            <person name="Koren S."/>
            <person name="Silverstein K.A.T."/>
            <person name="Beckman K.B."/>
            <person name="Gohl D.M."/>
        </authorList>
    </citation>
    <scope>NUCLEOTIDE SEQUENCE</scope>
    <source>
        <strain evidence="1">Duluth1</strain>
        <tissue evidence="1">Whole animal</tissue>
    </source>
</reference>
<dbReference type="InterPro" id="IPR029034">
    <property type="entry name" value="Cystine-knot_cytokine"/>
</dbReference>
<protein>
    <submittedName>
        <fullName evidence="1">Uncharacterized protein</fullName>
    </submittedName>
</protein>
<evidence type="ECO:0000313" key="2">
    <source>
        <dbReference type="Proteomes" id="UP000828390"/>
    </source>
</evidence>
<keyword evidence="2" id="KW-1185">Reference proteome</keyword>
<reference evidence="1" key="2">
    <citation type="submission" date="2020-11" db="EMBL/GenBank/DDBJ databases">
        <authorList>
            <person name="McCartney M.A."/>
            <person name="Auch B."/>
            <person name="Kono T."/>
            <person name="Mallez S."/>
            <person name="Becker A."/>
            <person name="Gohl D.M."/>
            <person name="Silverstein K.A.T."/>
            <person name="Koren S."/>
            <person name="Bechman K.B."/>
            <person name="Herman A."/>
            <person name="Abrahante J.E."/>
            <person name="Garbe J."/>
        </authorList>
    </citation>
    <scope>NUCLEOTIDE SEQUENCE</scope>
    <source>
        <strain evidence="1">Duluth1</strain>
        <tissue evidence="1">Whole animal</tissue>
    </source>
</reference>
<organism evidence="1 2">
    <name type="scientific">Dreissena polymorpha</name>
    <name type="common">Zebra mussel</name>
    <name type="synonym">Mytilus polymorpha</name>
    <dbReference type="NCBI Taxonomy" id="45954"/>
    <lineage>
        <taxon>Eukaryota</taxon>
        <taxon>Metazoa</taxon>
        <taxon>Spiralia</taxon>
        <taxon>Lophotrochozoa</taxon>
        <taxon>Mollusca</taxon>
        <taxon>Bivalvia</taxon>
        <taxon>Autobranchia</taxon>
        <taxon>Heteroconchia</taxon>
        <taxon>Euheterodonta</taxon>
        <taxon>Imparidentia</taxon>
        <taxon>Neoheterodontei</taxon>
        <taxon>Myida</taxon>
        <taxon>Dreissenoidea</taxon>
        <taxon>Dreissenidae</taxon>
        <taxon>Dreissena</taxon>
    </lineage>
</organism>
<dbReference type="EMBL" id="JAIWYP010000005">
    <property type="protein sequence ID" value="KAH3821887.1"/>
    <property type="molecule type" value="Genomic_DNA"/>
</dbReference>
<accession>A0A9D4JVJ6</accession>
<dbReference type="AlphaFoldDB" id="A0A9D4JVJ6"/>
<name>A0A9D4JVJ6_DREPO</name>
<gene>
    <name evidence="1" type="ORF">DPMN_123655</name>
</gene>
<dbReference type="Proteomes" id="UP000828390">
    <property type="component" value="Unassembled WGS sequence"/>
</dbReference>
<dbReference type="Gene3D" id="2.10.90.10">
    <property type="entry name" value="Cystine-knot cytokines"/>
    <property type="match status" value="1"/>
</dbReference>
<sequence length="58" mass="6348">MFQCVTSSACCGGGTCSGNGRSCRLEDSMQSLFVWNVVSNKFKFEMFQFPASCTCKSN</sequence>
<evidence type="ECO:0000313" key="1">
    <source>
        <dbReference type="EMBL" id="KAH3821887.1"/>
    </source>
</evidence>
<proteinExistence type="predicted"/>
<comment type="caution">
    <text evidence="1">The sequence shown here is derived from an EMBL/GenBank/DDBJ whole genome shotgun (WGS) entry which is preliminary data.</text>
</comment>